<dbReference type="PRINTS" id="PR00344">
    <property type="entry name" value="BCTRLSENSOR"/>
</dbReference>
<comment type="caution">
    <text evidence="6">The sequence shown here is derived from an EMBL/GenBank/DDBJ whole genome shotgun (WGS) entry which is preliminary data.</text>
</comment>
<dbReference type="GO" id="GO:0004673">
    <property type="term" value="F:protein histidine kinase activity"/>
    <property type="evidence" value="ECO:0007669"/>
    <property type="project" value="UniProtKB-EC"/>
</dbReference>
<dbReference type="EC" id="2.7.13.3" evidence="2"/>
<dbReference type="SUPFAM" id="SSF55874">
    <property type="entry name" value="ATPase domain of HSP90 chaperone/DNA topoisomerase II/histidine kinase"/>
    <property type="match status" value="1"/>
</dbReference>
<dbReference type="Gene3D" id="3.30.565.10">
    <property type="entry name" value="Histidine kinase-like ATPase, C-terminal domain"/>
    <property type="match status" value="1"/>
</dbReference>
<dbReference type="InterPro" id="IPR004358">
    <property type="entry name" value="Sig_transdc_His_kin-like_C"/>
</dbReference>
<evidence type="ECO:0000256" key="1">
    <source>
        <dbReference type="ARBA" id="ARBA00000085"/>
    </source>
</evidence>
<feature type="domain" description="Histidine kinase" evidence="5">
    <location>
        <begin position="1"/>
        <end position="64"/>
    </location>
</feature>
<accession>A0A2H0YUD6</accession>
<dbReference type="Proteomes" id="UP000231542">
    <property type="component" value="Unassembled WGS sequence"/>
</dbReference>
<evidence type="ECO:0000256" key="4">
    <source>
        <dbReference type="ARBA" id="ARBA00022777"/>
    </source>
</evidence>
<evidence type="ECO:0000259" key="5">
    <source>
        <dbReference type="PROSITE" id="PS50109"/>
    </source>
</evidence>
<name>A0A2H0YUD6_9BACT</name>
<dbReference type="PROSITE" id="PS50109">
    <property type="entry name" value="HIS_KIN"/>
    <property type="match status" value="1"/>
</dbReference>
<dbReference type="EMBL" id="PEXU01000058">
    <property type="protein sequence ID" value="PIS42070.1"/>
    <property type="molecule type" value="Genomic_DNA"/>
</dbReference>
<dbReference type="InterPro" id="IPR005467">
    <property type="entry name" value="His_kinase_dom"/>
</dbReference>
<comment type="catalytic activity">
    <reaction evidence="1">
        <text>ATP + protein L-histidine = ADP + protein N-phospho-L-histidine.</text>
        <dbReference type="EC" id="2.7.13.3"/>
    </reaction>
</comment>
<gene>
    <name evidence="6" type="ORF">COT24_05350</name>
</gene>
<protein>
    <recommendedName>
        <fullName evidence="2">histidine kinase</fullName>
        <ecNumber evidence="2">2.7.13.3</ecNumber>
    </recommendedName>
</protein>
<proteinExistence type="predicted"/>
<organism evidence="6 7">
    <name type="scientific">Candidatus Kerfeldbacteria bacterium CG08_land_8_20_14_0_20_40_16</name>
    <dbReference type="NCBI Taxonomy" id="2014244"/>
    <lineage>
        <taxon>Bacteria</taxon>
        <taxon>Candidatus Kerfeldiibacteriota</taxon>
    </lineage>
</organism>
<dbReference type="InterPro" id="IPR003594">
    <property type="entry name" value="HATPase_dom"/>
</dbReference>
<evidence type="ECO:0000313" key="7">
    <source>
        <dbReference type="Proteomes" id="UP000231542"/>
    </source>
</evidence>
<sequence>MTETQIGSLSNKFEQAESKQKFEIKGTGLGLVITKGIVEAHGGTIGVESIVDMGSTFYFSLSID</sequence>
<dbReference type="Pfam" id="PF02518">
    <property type="entry name" value="HATPase_c"/>
    <property type="match status" value="1"/>
</dbReference>
<keyword evidence="4" id="KW-0418">Kinase</keyword>
<evidence type="ECO:0000256" key="2">
    <source>
        <dbReference type="ARBA" id="ARBA00012438"/>
    </source>
</evidence>
<dbReference type="PANTHER" id="PTHR43047">
    <property type="entry name" value="TWO-COMPONENT HISTIDINE PROTEIN KINASE"/>
    <property type="match status" value="1"/>
</dbReference>
<dbReference type="InterPro" id="IPR036890">
    <property type="entry name" value="HATPase_C_sf"/>
</dbReference>
<evidence type="ECO:0000256" key="3">
    <source>
        <dbReference type="ARBA" id="ARBA00022679"/>
    </source>
</evidence>
<dbReference type="AlphaFoldDB" id="A0A2H0YUD6"/>
<evidence type="ECO:0000313" key="6">
    <source>
        <dbReference type="EMBL" id="PIS42070.1"/>
    </source>
</evidence>
<keyword evidence="3" id="KW-0808">Transferase</keyword>
<reference evidence="6 7" key="1">
    <citation type="submission" date="2017-09" db="EMBL/GenBank/DDBJ databases">
        <title>Depth-based differentiation of microbial function through sediment-hosted aquifers and enrichment of novel symbionts in the deep terrestrial subsurface.</title>
        <authorList>
            <person name="Probst A.J."/>
            <person name="Ladd B."/>
            <person name="Jarett J.K."/>
            <person name="Geller-Mcgrath D.E."/>
            <person name="Sieber C.M."/>
            <person name="Emerson J.B."/>
            <person name="Anantharaman K."/>
            <person name="Thomas B.C."/>
            <person name="Malmstrom R."/>
            <person name="Stieglmeier M."/>
            <person name="Klingl A."/>
            <person name="Woyke T."/>
            <person name="Ryan C.M."/>
            <person name="Banfield J.F."/>
        </authorList>
    </citation>
    <scope>NUCLEOTIDE SEQUENCE [LARGE SCALE GENOMIC DNA]</scope>
    <source>
        <strain evidence="6">CG08_land_8_20_14_0_20_40_16</strain>
    </source>
</reference>